<dbReference type="InterPro" id="IPR001478">
    <property type="entry name" value="PDZ"/>
</dbReference>
<feature type="region of interest" description="Disordered" evidence="12">
    <location>
        <begin position="1490"/>
        <end position="1611"/>
    </location>
</feature>
<evidence type="ECO:0000313" key="16">
    <source>
        <dbReference type="Ensembl" id="ENSCMIP00000006588.1"/>
    </source>
</evidence>
<evidence type="ECO:0000259" key="13">
    <source>
        <dbReference type="PROSITE" id="PS50003"/>
    </source>
</evidence>
<feature type="compositionally biased region" description="Basic and acidic residues" evidence="12">
    <location>
        <begin position="702"/>
        <end position="712"/>
    </location>
</feature>
<dbReference type="FunFam" id="2.30.42.10:FF:000066">
    <property type="entry name" value="Rho GTPase activating protein 21"/>
    <property type="match status" value="1"/>
</dbReference>
<dbReference type="PROSITE" id="PS50106">
    <property type="entry name" value="PDZ"/>
    <property type="match status" value="1"/>
</dbReference>
<feature type="compositionally biased region" description="Basic and acidic residues" evidence="12">
    <location>
        <begin position="1965"/>
        <end position="1980"/>
    </location>
</feature>
<keyword evidence="17" id="KW-1185">Reference proteome</keyword>
<evidence type="ECO:0000256" key="11">
    <source>
        <dbReference type="ARBA" id="ARBA00023329"/>
    </source>
</evidence>
<reference evidence="17" key="1">
    <citation type="journal article" date="2006" name="Science">
        <title>Ancient noncoding elements conserved in the human genome.</title>
        <authorList>
            <person name="Venkatesh B."/>
            <person name="Kirkness E.F."/>
            <person name="Loh Y.H."/>
            <person name="Halpern A.L."/>
            <person name="Lee A.P."/>
            <person name="Johnson J."/>
            <person name="Dandona N."/>
            <person name="Viswanathan L.D."/>
            <person name="Tay A."/>
            <person name="Venter J.C."/>
            <person name="Strausberg R.L."/>
            <person name="Brenner S."/>
        </authorList>
    </citation>
    <scope>NUCLEOTIDE SEQUENCE [LARGE SCALE GENOMIC DNA]</scope>
</reference>
<feature type="region of interest" description="Disordered" evidence="12">
    <location>
        <begin position="854"/>
        <end position="886"/>
    </location>
</feature>
<dbReference type="GeneTree" id="ENSGT00940000155406"/>
<feature type="compositionally biased region" description="Polar residues" evidence="12">
    <location>
        <begin position="717"/>
        <end position="731"/>
    </location>
</feature>
<keyword evidence="8" id="KW-0333">Golgi apparatus</keyword>
<dbReference type="Gene3D" id="2.30.29.30">
    <property type="entry name" value="Pleckstrin-homology domain (PH domain)/Phosphotyrosine-binding domain (PTB)"/>
    <property type="match status" value="1"/>
</dbReference>
<keyword evidence="7" id="KW-0965">Cell junction</keyword>
<feature type="compositionally biased region" description="Polar residues" evidence="12">
    <location>
        <begin position="364"/>
        <end position="381"/>
    </location>
</feature>
<sequence>MATRRSCPSEEEEDGDGNDKKYPNSGGSQRKSKTDGRGHSENTSPMQDDVFSWPGPKTISLRRTSQGFGFTLRHFIVYPPESVVHTSVKDEENGNKGGRPKGKLEPMDTIFVKQVKEGGPANNAGLCTGDRIVKVNGESIIGKTYSQVIALIQNSDSVLELCVMPKDEDILQLAYSQDAYLKGNDPYTGNAHYIPEPPPVCYPRMTATSSSMALPMEVSPPELSRGKQQLNRPVRTISTSDRGYRAELQVPPSPTDIPKTNTAVCVCNETVRTIVVPSEKFADLVPSRINHASPAHRTEEIRYGLTDHNVGKLRPRTTSSLTMPTNTIVQQVTSGRTKDTTTTTSTANANKPVSYGAYKDDTSSRSISQTTDSPVITNHYTSPTSLAAHQNIDWRNYKTYKEYTENRRLHMYGSRTIQERLDSLRAAVQNTTEYQQTMPTRTISQVRRRSTSHDRAYQTTPIRCRSVSQERLGEPVVMKDWPRSASQDALTSPVIASQNHRARSCDYLGKQAEDPQGLTTDIGTLCKHDPDADRLQRIYNRATGFSELDNKLGVHDGFRQPVRQVGQPGCHTSIGGTTRPQNIIFSPSVHSTDIIKTRSSIRSSTHSSPAPRVRKVTMDTTPVQFCRDHQSAYAGQQPLAPQEKSCLAVSFQTALPSSSLSTSVSNGAAVILPPTQTMGIGAIKVQRTVNHKSCGQHSSPRIRAESVPEHSAEVASSLRSASCSEPSSGQPIAQPGRPVISPTTSSIASVRQKSKDSEKAKSENKPQENQLKLDEEIWLEQNQRGSGQKDQKASDRKETVILREKTSLGRLTPQPLRHKSYILAITSPDTVTDPTCWLPNDGVREVNLKRIGQHRKTSISSPQDDSLASIPFIDEPTSPSVDQESAHIPASAVISAGVSEILTITTVPPSPITPSPHIRRQLSHDQDTIRTSTPDSQPTGKTERSKSYDEGLDNYREERSKSIKHVPSLKGLKKAADSLKLSDDIIPRRDSSSDGFSDASKDGWLQFRQLVTEKGKRVGGSIRPWKQMYSVLRGHTLYLHKDKKDKTSHASCQFEEEQPISIKACLIDISYSETKRKHVFRLTTSECEYLFQAEDREDMLGWIKAIQENSNLDDQDTGVTSRDLISRKIKEYSTMMSSSGSKTEASPKTPRQSLSIRQTFLGTKNDPKSPHSPKQEFERKLINDTSPPKDKGTWRRGIPSIMRKTFEKKPCPGITFGVRLDDCPPAHNNKFVPLIVEVCCNLVEERGLDYTGIYRVPGNNAAISNLQEELNKATTDIDILDDKWRDLNVISSLLKSFFRKLPEPLFTNDKYADFIDANRKEDSVDRLRTLKKLIRDLPDHHYETLKFLSAHLKTVAENSEKNKMEPRNLAIVFGPTLVRTSEDNMTHMVTHMPDQYKIVETLIQHYDWFFTEEGDEDATTPIQEESTVDTQPVPNIDHLLTNIGRTGTTPGDVSDSTTSDSAKSKGSRGSGKDQYGRDLLVSSILAAASRKRKKKDIKPLQSSSDDELESGFSRKGQSSHSHGSPTKELAIKREPENEINSSEPKGTRVNKGSEQQEKETPGGKRYTSSVTMVEKKGMGIPPSAEEGKRQPEQTPSPHCQKPTDSPKISYRRSSQLIASTIPTCPVEVSVSKVNSKTNKMASDTGTTITNESQVSLQQTNTNKWKPSEIRNIETGAADVNSITSDYSTISSTAYLAAMDSHTLNAEVRSVAESKGDEADDERSELVSEEHHIETDSDSDFSVFAASYTPEKGACATKQETGTYNRRNSEGSDMTGTEGSSTPRLDSQRMFSSRKLIECDTLSKKKSIRLKKDLETAMEQNESNRGSKLVDVMKKGKSTSSLASCTKNEPEKVEPPWKLKITDRLKLRLKTSADDMFGIGVNKASSGDISKKKNIRRRHTMGGHRDFAELSVLNDWRAQEQEQNSQNNAGSGSREYQLSAVDRLKPKCQSQDLSITEWLARERLRSSTPDLHPEKVPESRSVDINLGKGAHPKVRASCGEEAGSSQLSRPSPSASPSPVSLSGQVNGDGHQSKSKSNFSSVADAHPHKLSSNQVVKSRFYQYL</sequence>
<feature type="domain" description="Rho-GAP" evidence="15">
    <location>
        <begin position="1218"/>
        <end position="1410"/>
    </location>
</feature>
<feature type="compositionally biased region" description="Low complexity" evidence="12">
    <location>
        <begin position="1446"/>
        <end position="1461"/>
    </location>
</feature>
<dbReference type="SMART" id="SM00228">
    <property type="entry name" value="PDZ"/>
    <property type="match status" value="1"/>
</dbReference>
<dbReference type="Pfam" id="PF15410">
    <property type="entry name" value="PH_9"/>
    <property type="match status" value="1"/>
</dbReference>
<organism evidence="16 17">
    <name type="scientific">Callorhinchus milii</name>
    <name type="common">Ghost shark</name>
    <dbReference type="NCBI Taxonomy" id="7868"/>
    <lineage>
        <taxon>Eukaryota</taxon>
        <taxon>Metazoa</taxon>
        <taxon>Chordata</taxon>
        <taxon>Craniata</taxon>
        <taxon>Vertebrata</taxon>
        <taxon>Chondrichthyes</taxon>
        <taxon>Holocephali</taxon>
        <taxon>Chimaeriformes</taxon>
        <taxon>Callorhinchidae</taxon>
        <taxon>Callorhinchus</taxon>
    </lineage>
</organism>
<feature type="region of interest" description="Disordered" evidence="12">
    <location>
        <begin position="1638"/>
        <end position="1662"/>
    </location>
</feature>
<evidence type="ECO:0000256" key="2">
    <source>
        <dbReference type="ARBA" id="ARBA00004282"/>
    </source>
</evidence>
<dbReference type="PANTHER" id="PTHR23175">
    <property type="entry name" value="PDZ DOMAIN-CONTAINING PROTEIN"/>
    <property type="match status" value="1"/>
</dbReference>
<feature type="region of interest" description="Disordered" evidence="12">
    <location>
        <begin position="1132"/>
        <end position="1196"/>
    </location>
</feature>
<feature type="compositionally biased region" description="Polar residues" evidence="12">
    <location>
        <begin position="929"/>
        <end position="940"/>
    </location>
</feature>
<dbReference type="OMA" id="CEEEQPI"/>
<dbReference type="CDD" id="cd04395">
    <property type="entry name" value="RhoGAP_ARHGAP21"/>
    <property type="match status" value="1"/>
</dbReference>
<proteinExistence type="predicted"/>
<dbReference type="InterPro" id="IPR041681">
    <property type="entry name" value="PH_9"/>
</dbReference>
<dbReference type="GO" id="GO:0000139">
    <property type="term" value="C:Golgi membrane"/>
    <property type="evidence" value="ECO:0007669"/>
    <property type="project" value="UniProtKB-SubCell"/>
</dbReference>
<dbReference type="Gene3D" id="1.20.5.220">
    <property type="match status" value="1"/>
</dbReference>
<dbReference type="Gene3D" id="2.30.42.10">
    <property type="match status" value="1"/>
</dbReference>
<keyword evidence="10" id="KW-0206">Cytoskeleton</keyword>
<feature type="region of interest" description="Disordered" evidence="12">
    <location>
        <begin position="1424"/>
        <end position="1475"/>
    </location>
</feature>
<dbReference type="InterPro" id="IPR008936">
    <property type="entry name" value="Rho_GTPase_activation_prot"/>
</dbReference>
<feature type="domain" description="PH" evidence="13">
    <location>
        <begin position="998"/>
        <end position="1111"/>
    </location>
</feature>
<evidence type="ECO:0000256" key="8">
    <source>
        <dbReference type="ARBA" id="ARBA00023034"/>
    </source>
</evidence>
<feature type="compositionally biased region" description="Basic and acidic residues" evidence="12">
    <location>
        <begin position="1165"/>
        <end position="1193"/>
    </location>
</feature>
<evidence type="ECO:0000256" key="1">
    <source>
        <dbReference type="ARBA" id="ARBA00004245"/>
    </source>
</evidence>
<feature type="compositionally biased region" description="Basic and acidic residues" evidence="12">
    <location>
        <begin position="753"/>
        <end position="775"/>
    </location>
</feature>
<evidence type="ECO:0000256" key="6">
    <source>
        <dbReference type="ARBA" id="ARBA00022490"/>
    </source>
</evidence>
<feature type="compositionally biased region" description="Polar residues" evidence="12">
    <location>
        <begin position="1515"/>
        <end position="1524"/>
    </location>
</feature>
<keyword evidence="11" id="KW-0968">Cytoplasmic vesicle</keyword>
<feature type="region of interest" description="Disordered" evidence="12">
    <location>
        <begin position="1753"/>
        <end position="1789"/>
    </location>
</feature>
<dbReference type="GO" id="GO:0005856">
    <property type="term" value="C:cytoskeleton"/>
    <property type="evidence" value="ECO:0007669"/>
    <property type="project" value="UniProtKB-SubCell"/>
</dbReference>
<feature type="region of interest" description="Disordered" evidence="12">
    <location>
        <begin position="1"/>
        <end position="58"/>
    </location>
</feature>
<dbReference type="SMART" id="SM00233">
    <property type="entry name" value="PH"/>
    <property type="match status" value="1"/>
</dbReference>
<evidence type="ECO:0000259" key="15">
    <source>
        <dbReference type="PROSITE" id="PS50238"/>
    </source>
</evidence>
<dbReference type="GO" id="GO:0007165">
    <property type="term" value="P:signal transduction"/>
    <property type="evidence" value="ECO:0007669"/>
    <property type="project" value="InterPro"/>
</dbReference>
<gene>
    <name evidence="16" type="primary">LOC103176279</name>
</gene>
<evidence type="ECO:0000313" key="17">
    <source>
        <dbReference type="Proteomes" id="UP000314986"/>
    </source>
</evidence>
<evidence type="ECO:0000256" key="3">
    <source>
        <dbReference type="ARBA" id="ARBA00004284"/>
    </source>
</evidence>
<dbReference type="GO" id="GO:0070161">
    <property type="term" value="C:anchoring junction"/>
    <property type="evidence" value="ECO:0007669"/>
    <property type="project" value="UniProtKB-SubCell"/>
</dbReference>
<feature type="region of interest" description="Disordered" evidence="12">
    <location>
        <begin position="1815"/>
        <end position="1852"/>
    </location>
</feature>
<dbReference type="InterPro" id="IPR036034">
    <property type="entry name" value="PDZ_sf"/>
</dbReference>
<evidence type="ECO:0000256" key="9">
    <source>
        <dbReference type="ARBA" id="ARBA00023136"/>
    </source>
</evidence>
<dbReference type="InterPro" id="IPR000198">
    <property type="entry name" value="RhoGAP_dom"/>
</dbReference>
<evidence type="ECO:0000256" key="10">
    <source>
        <dbReference type="ARBA" id="ARBA00023212"/>
    </source>
</evidence>
<dbReference type="InParanoid" id="A0A4W3GR54"/>
<accession>A0A4W3GR54</accession>
<feature type="region of interest" description="Disordered" evidence="12">
    <location>
        <begin position="331"/>
        <end position="381"/>
    </location>
</feature>
<dbReference type="PROSITE" id="PS50003">
    <property type="entry name" value="PH_DOMAIN"/>
    <property type="match status" value="1"/>
</dbReference>
<dbReference type="SUPFAM" id="SSF50156">
    <property type="entry name" value="PDZ domain-like"/>
    <property type="match status" value="1"/>
</dbReference>
<dbReference type="Ensembl" id="ENSCMIT00000006800.1">
    <property type="protein sequence ID" value="ENSCMIP00000006588.1"/>
    <property type="gene ID" value="ENSCMIG00000003605.1"/>
</dbReference>
<protein>
    <submittedName>
        <fullName evidence="16">Rho GTPase activating protein 21</fullName>
    </submittedName>
</protein>
<dbReference type="Pfam" id="PF00620">
    <property type="entry name" value="RhoGAP"/>
    <property type="match status" value="1"/>
</dbReference>
<reference evidence="17" key="2">
    <citation type="journal article" date="2007" name="PLoS Biol.">
        <title>Survey sequencing and comparative analysis of the elephant shark (Callorhinchus milii) genome.</title>
        <authorList>
            <person name="Venkatesh B."/>
            <person name="Kirkness E.F."/>
            <person name="Loh Y.H."/>
            <person name="Halpern A.L."/>
            <person name="Lee A.P."/>
            <person name="Johnson J."/>
            <person name="Dandona N."/>
            <person name="Viswanathan L.D."/>
            <person name="Tay A."/>
            <person name="Venter J.C."/>
            <person name="Strausberg R.L."/>
            <person name="Brenner S."/>
        </authorList>
    </citation>
    <scope>NUCLEOTIDE SEQUENCE [LARGE SCALE GENOMIC DNA]</scope>
</reference>
<dbReference type="InterPro" id="IPR011993">
    <property type="entry name" value="PH-like_dom_sf"/>
</dbReference>
<dbReference type="Gene3D" id="1.10.555.10">
    <property type="entry name" value="Rho GTPase activation protein"/>
    <property type="match status" value="1"/>
</dbReference>
<evidence type="ECO:0000259" key="14">
    <source>
        <dbReference type="PROSITE" id="PS50106"/>
    </source>
</evidence>
<reference evidence="16" key="4">
    <citation type="submission" date="2025-08" db="UniProtKB">
        <authorList>
            <consortium name="Ensembl"/>
        </authorList>
    </citation>
    <scope>IDENTIFICATION</scope>
</reference>
<reference evidence="16" key="5">
    <citation type="submission" date="2025-09" db="UniProtKB">
        <authorList>
            <consortium name="Ensembl"/>
        </authorList>
    </citation>
    <scope>IDENTIFICATION</scope>
</reference>
<evidence type="ECO:0000256" key="4">
    <source>
        <dbReference type="ARBA" id="ARBA00004395"/>
    </source>
</evidence>
<keyword evidence="5" id="KW-0343">GTPase activation</keyword>
<evidence type="ECO:0000256" key="7">
    <source>
        <dbReference type="ARBA" id="ARBA00022949"/>
    </source>
</evidence>
<dbReference type="PROSITE" id="PS50238">
    <property type="entry name" value="RHOGAP"/>
    <property type="match status" value="1"/>
</dbReference>
<dbReference type="CDD" id="cd06756">
    <property type="entry name" value="PDZ_ARHGAP21_23-like"/>
    <property type="match status" value="1"/>
</dbReference>
<feature type="compositionally biased region" description="Polar residues" evidence="12">
    <location>
        <begin position="1424"/>
        <end position="1433"/>
    </location>
</feature>
<feature type="compositionally biased region" description="Polar residues" evidence="12">
    <location>
        <begin position="741"/>
        <end position="751"/>
    </location>
</feature>
<dbReference type="InterPro" id="IPR041489">
    <property type="entry name" value="PDZ_6"/>
</dbReference>
<feature type="compositionally biased region" description="Polar residues" evidence="12">
    <location>
        <begin position="1757"/>
        <end position="1789"/>
    </location>
</feature>
<dbReference type="STRING" id="7868.ENSCMIP00000006588"/>
<dbReference type="GO" id="GO:0005096">
    <property type="term" value="F:GTPase activator activity"/>
    <property type="evidence" value="ECO:0007669"/>
    <property type="project" value="UniProtKB-KW"/>
</dbReference>
<keyword evidence="6" id="KW-0963">Cytoplasm</keyword>
<dbReference type="SMART" id="SM00324">
    <property type="entry name" value="RhoGAP"/>
    <property type="match status" value="1"/>
</dbReference>
<dbReference type="GO" id="GO:0030659">
    <property type="term" value="C:cytoplasmic vesicle membrane"/>
    <property type="evidence" value="ECO:0007669"/>
    <property type="project" value="UniProtKB-SubCell"/>
</dbReference>
<feature type="region of interest" description="Disordered" evidence="12">
    <location>
        <begin position="1965"/>
        <end position="2049"/>
    </location>
</feature>
<comment type="subcellular location">
    <subcellularLocation>
        <location evidence="2">Cell junction</location>
    </subcellularLocation>
    <subcellularLocation>
        <location evidence="1">Cytoplasm</location>
        <location evidence="1">Cytoskeleton</location>
    </subcellularLocation>
    <subcellularLocation>
        <location evidence="3">Cytoplasmic vesicle membrane</location>
        <topology evidence="3">Peripheral membrane protein</topology>
    </subcellularLocation>
    <subcellularLocation>
        <location evidence="4">Golgi apparatus membrane</location>
        <topology evidence="4">Peripheral membrane protein</topology>
    </subcellularLocation>
</comment>
<name>A0A4W3GR54_CALMI</name>
<dbReference type="CDD" id="cd01253">
    <property type="entry name" value="PH_ARHGAP21-like"/>
    <property type="match status" value="1"/>
</dbReference>
<feature type="compositionally biased region" description="Polar residues" evidence="12">
    <location>
        <begin position="1134"/>
        <end position="1162"/>
    </location>
</feature>
<dbReference type="InterPro" id="IPR001849">
    <property type="entry name" value="PH_domain"/>
</dbReference>
<feature type="domain" description="PDZ" evidence="14">
    <location>
        <begin position="58"/>
        <end position="167"/>
    </location>
</feature>
<dbReference type="PANTHER" id="PTHR23175:SF16">
    <property type="entry name" value="RHO GTPASE-ACTIVATING PROTEIN 21"/>
    <property type="match status" value="1"/>
</dbReference>
<feature type="compositionally biased region" description="Low complexity" evidence="12">
    <location>
        <begin position="2003"/>
        <end position="2021"/>
    </location>
</feature>
<dbReference type="SUPFAM" id="SSF50729">
    <property type="entry name" value="PH domain-like"/>
    <property type="match status" value="1"/>
</dbReference>
<reference evidence="17" key="3">
    <citation type="journal article" date="2014" name="Nature">
        <title>Elephant shark genome provides unique insights into gnathostome evolution.</title>
        <authorList>
            <consortium name="International Elephant Shark Genome Sequencing Consortium"/>
            <person name="Venkatesh B."/>
            <person name="Lee A.P."/>
            <person name="Ravi V."/>
            <person name="Maurya A.K."/>
            <person name="Lian M.M."/>
            <person name="Swann J.B."/>
            <person name="Ohta Y."/>
            <person name="Flajnik M.F."/>
            <person name="Sutoh Y."/>
            <person name="Kasahara M."/>
            <person name="Hoon S."/>
            <person name="Gangu V."/>
            <person name="Roy S.W."/>
            <person name="Irimia M."/>
            <person name="Korzh V."/>
            <person name="Kondrychyn I."/>
            <person name="Lim Z.W."/>
            <person name="Tay B.H."/>
            <person name="Tohari S."/>
            <person name="Kong K.W."/>
            <person name="Ho S."/>
            <person name="Lorente-Galdos B."/>
            <person name="Quilez J."/>
            <person name="Marques-Bonet T."/>
            <person name="Raney B.J."/>
            <person name="Ingham P.W."/>
            <person name="Tay A."/>
            <person name="Hillier L.W."/>
            <person name="Minx P."/>
            <person name="Boehm T."/>
            <person name="Wilson R.K."/>
            <person name="Brenner S."/>
            <person name="Warren W.C."/>
        </authorList>
    </citation>
    <scope>NUCLEOTIDE SEQUENCE [LARGE SCALE GENOMIC DNA]</scope>
</reference>
<dbReference type="FunFam" id="1.10.555.10:FF:000014">
    <property type="entry name" value="Rho GTPase activating protein 21"/>
    <property type="match status" value="1"/>
</dbReference>
<feature type="compositionally biased region" description="Basic and acidic residues" evidence="12">
    <location>
        <begin position="787"/>
        <end position="801"/>
    </location>
</feature>
<dbReference type="SUPFAM" id="SSF48350">
    <property type="entry name" value="GTPase activation domain, GAP"/>
    <property type="match status" value="1"/>
</dbReference>
<feature type="compositionally biased region" description="Polar residues" evidence="12">
    <location>
        <begin position="1837"/>
        <end position="1846"/>
    </location>
</feature>
<dbReference type="Proteomes" id="UP000314986">
    <property type="component" value="Unassembled WGS sequence"/>
</dbReference>
<evidence type="ECO:0000256" key="12">
    <source>
        <dbReference type="SAM" id="MobiDB-lite"/>
    </source>
</evidence>
<dbReference type="Pfam" id="PF17820">
    <property type="entry name" value="PDZ_6"/>
    <property type="match status" value="1"/>
</dbReference>
<evidence type="ECO:0000256" key="5">
    <source>
        <dbReference type="ARBA" id="ARBA00022468"/>
    </source>
</evidence>
<keyword evidence="9" id="KW-0472">Membrane</keyword>
<feature type="region of interest" description="Disordered" evidence="12">
    <location>
        <begin position="691"/>
        <end position="801"/>
    </location>
</feature>
<feature type="compositionally biased region" description="Basic and acidic residues" evidence="12">
    <location>
        <begin position="941"/>
        <end position="953"/>
    </location>
</feature>
<feature type="region of interest" description="Disordered" evidence="12">
    <location>
        <begin position="907"/>
        <end position="953"/>
    </location>
</feature>